<keyword evidence="3" id="KW-1185">Reference proteome</keyword>
<accession>A0AA88M322</accession>
<feature type="compositionally biased region" description="Basic and acidic residues" evidence="1">
    <location>
        <begin position="1"/>
        <end position="12"/>
    </location>
</feature>
<evidence type="ECO:0000313" key="3">
    <source>
        <dbReference type="Proteomes" id="UP001187415"/>
    </source>
</evidence>
<protein>
    <submittedName>
        <fullName evidence="2">Uncharacterized protein</fullName>
    </submittedName>
</protein>
<reference evidence="2" key="1">
    <citation type="submission" date="2023-07" db="EMBL/GenBank/DDBJ databases">
        <title>Chromosome-level Genome Assembly of Striped Snakehead (Channa striata).</title>
        <authorList>
            <person name="Liu H."/>
        </authorList>
    </citation>
    <scope>NUCLEOTIDE SEQUENCE</scope>
    <source>
        <strain evidence="2">Gz</strain>
        <tissue evidence="2">Muscle</tissue>
    </source>
</reference>
<organism evidence="2 3">
    <name type="scientific">Channa striata</name>
    <name type="common">Snakehead murrel</name>
    <name type="synonym">Ophicephalus striatus</name>
    <dbReference type="NCBI Taxonomy" id="64152"/>
    <lineage>
        <taxon>Eukaryota</taxon>
        <taxon>Metazoa</taxon>
        <taxon>Chordata</taxon>
        <taxon>Craniata</taxon>
        <taxon>Vertebrata</taxon>
        <taxon>Euteleostomi</taxon>
        <taxon>Actinopterygii</taxon>
        <taxon>Neopterygii</taxon>
        <taxon>Teleostei</taxon>
        <taxon>Neoteleostei</taxon>
        <taxon>Acanthomorphata</taxon>
        <taxon>Anabantaria</taxon>
        <taxon>Anabantiformes</taxon>
        <taxon>Channoidei</taxon>
        <taxon>Channidae</taxon>
        <taxon>Channa</taxon>
    </lineage>
</organism>
<dbReference type="EMBL" id="JAUPFM010000015">
    <property type="protein sequence ID" value="KAK2828377.1"/>
    <property type="molecule type" value="Genomic_DNA"/>
</dbReference>
<dbReference type="Proteomes" id="UP001187415">
    <property type="component" value="Unassembled WGS sequence"/>
</dbReference>
<gene>
    <name evidence="2" type="ORF">Q5P01_019411</name>
</gene>
<dbReference type="AlphaFoldDB" id="A0AA88M322"/>
<evidence type="ECO:0000313" key="2">
    <source>
        <dbReference type="EMBL" id="KAK2828377.1"/>
    </source>
</evidence>
<comment type="caution">
    <text evidence="2">The sequence shown here is derived from an EMBL/GenBank/DDBJ whole genome shotgun (WGS) entry which is preliminary data.</text>
</comment>
<feature type="region of interest" description="Disordered" evidence="1">
    <location>
        <begin position="1"/>
        <end position="33"/>
    </location>
</feature>
<name>A0AA88M322_CHASR</name>
<evidence type="ECO:0000256" key="1">
    <source>
        <dbReference type="SAM" id="MobiDB-lite"/>
    </source>
</evidence>
<sequence length="104" mass="11253">MKAAESDNRAALDGHMLTGGVASDEQEDTTSPLLFGQKTSKLADLSGSHTLRNEYWGQKKKGSRVSLAVTKNMRSISLWVKNQHVHCSFVTSAETLVAAGMSLM</sequence>
<proteinExistence type="predicted"/>